<organism evidence="2 3">
    <name type="scientific">Liparis tanakae</name>
    <name type="common">Tanaka's snailfish</name>
    <dbReference type="NCBI Taxonomy" id="230148"/>
    <lineage>
        <taxon>Eukaryota</taxon>
        <taxon>Metazoa</taxon>
        <taxon>Chordata</taxon>
        <taxon>Craniata</taxon>
        <taxon>Vertebrata</taxon>
        <taxon>Euteleostomi</taxon>
        <taxon>Actinopterygii</taxon>
        <taxon>Neopterygii</taxon>
        <taxon>Teleostei</taxon>
        <taxon>Neoteleostei</taxon>
        <taxon>Acanthomorphata</taxon>
        <taxon>Eupercaria</taxon>
        <taxon>Perciformes</taxon>
        <taxon>Cottioidei</taxon>
        <taxon>Cottales</taxon>
        <taxon>Liparidae</taxon>
        <taxon>Liparis</taxon>
    </lineage>
</organism>
<keyword evidence="3" id="KW-1185">Reference proteome</keyword>
<feature type="compositionally biased region" description="Low complexity" evidence="1">
    <location>
        <begin position="27"/>
        <end position="44"/>
    </location>
</feature>
<dbReference type="EMBL" id="SRLO01000033">
    <property type="protein sequence ID" value="TNN83263.1"/>
    <property type="molecule type" value="Genomic_DNA"/>
</dbReference>
<feature type="compositionally biased region" description="Low complexity" evidence="1">
    <location>
        <begin position="1"/>
        <end position="19"/>
    </location>
</feature>
<name>A0A4Z2J1F0_9TELE</name>
<feature type="region of interest" description="Disordered" evidence="1">
    <location>
        <begin position="1"/>
        <end position="48"/>
    </location>
</feature>
<dbReference type="Proteomes" id="UP000314294">
    <property type="component" value="Unassembled WGS sequence"/>
</dbReference>
<reference evidence="2 3" key="1">
    <citation type="submission" date="2019-03" db="EMBL/GenBank/DDBJ databases">
        <title>First draft genome of Liparis tanakae, snailfish: a comprehensive survey of snailfish specific genes.</title>
        <authorList>
            <person name="Kim W."/>
            <person name="Song I."/>
            <person name="Jeong J.-H."/>
            <person name="Kim D."/>
            <person name="Kim S."/>
            <person name="Ryu S."/>
            <person name="Song J.Y."/>
            <person name="Lee S.K."/>
        </authorList>
    </citation>
    <scope>NUCLEOTIDE SEQUENCE [LARGE SCALE GENOMIC DNA]</scope>
    <source>
        <tissue evidence="2">Muscle</tissue>
    </source>
</reference>
<sequence>MVRFSITSGKFSSSAFSSSKVMEPLPSLSADSNSASVKSSSFSSGREMALSRRHDLSTTWNRNLSLSVSLPWIRRSRAFSSSSRLMEPLPSESNSAKKRSAKNDCREKTRDDRLDGVRLAVVPAP</sequence>
<evidence type="ECO:0000256" key="1">
    <source>
        <dbReference type="SAM" id="MobiDB-lite"/>
    </source>
</evidence>
<dbReference type="AlphaFoldDB" id="A0A4Z2J1F0"/>
<evidence type="ECO:0000313" key="3">
    <source>
        <dbReference type="Proteomes" id="UP000314294"/>
    </source>
</evidence>
<protein>
    <submittedName>
        <fullName evidence="2">Uncharacterized protein</fullName>
    </submittedName>
</protein>
<evidence type="ECO:0000313" key="2">
    <source>
        <dbReference type="EMBL" id="TNN83263.1"/>
    </source>
</evidence>
<feature type="compositionally biased region" description="Basic and acidic residues" evidence="1">
    <location>
        <begin position="101"/>
        <end position="116"/>
    </location>
</feature>
<gene>
    <name evidence="2" type="ORF">EYF80_006244</name>
</gene>
<accession>A0A4Z2J1F0</accession>
<feature type="region of interest" description="Disordered" evidence="1">
    <location>
        <begin position="81"/>
        <end position="125"/>
    </location>
</feature>
<comment type="caution">
    <text evidence="2">The sequence shown here is derived from an EMBL/GenBank/DDBJ whole genome shotgun (WGS) entry which is preliminary data.</text>
</comment>
<proteinExistence type="predicted"/>